<dbReference type="GO" id="GO:0016787">
    <property type="term" value="F:hydrolase activity"/>
    <property type="evidence" value="ECO:0007669"/>
    <property type="project" value="UniProtKB-KW"/>
</dbReference>
<evidence type="ECO:0000256" key="5">
    <source>
        <dbReference type="RuleBase" id="RU000651"/>
    </source>
</evidence>
<dbReference type="GO" id="GO:0004519">
    <property type="term" value="F:endonuclease activity"/>
    <property type="evidence" value="ECO:0007669"/>
    <property type="project" value="UniProtKB-KW"/>
</dbReference>
<feature type="chain" id="PRO_5025714251" description="Ribonuclease A-domain domain-containing protein" evidence="5">
    <location>
        <begin position="22"/>
        <end position="123"/>
    </location>
</feature>
<comment type="similarity">
    <text evidence="1 5">Belongs to the pancreatic ribonuclease family.</text>
</comment>
<reference evidence="7" key="3">
    <citation type="submission" date="2025-09" db="UniProtKB">
        <authorList>
            <consortium name="Ensembl"/>
        </authorList>
    </citation>
    <scope>IDENTIFICATION</scope>
</reference>
<dbReference type="InterPro" id="IPR036816">
    <property type="entry name" value="RNaseA-like_dom_sf"/>
</dbReference>
<dbReference type="PANTHER" id="PTHR11437">
    <property type="entry name" value="RIBONUCLEASE"/>
    <property type="match status" value="1"/>
</dbReference>
<proteinExistence type="inferred from homology"/>
<sequence>MQVQFVCLLLGLISAVELSASLDFYQKHVIGFMHPDECTTVMQMRHIRGHFGTCKKVNTFLLGAHQRVQNICAGISGQRSFSFNVVVCKHQFSLRPGCRYVGQRHDNRIVVIKCKHGVPVHLG</sequence>
<name>A0A669B4U5_ORENI</name>
<keyword evidence="8" id="KW-1185">Reference proteome</keyword>
<dbReference type="GO" id="GO:0004540">
    <property type="term" value="F:RNA nuclease activity"/>
    <property type="evidence" value="ECO:0007669"/>
    <property type="project" value="TreeGrafter"/>
</dbReference>
<dbReference type="SMART" id="SM00092">
    <property type="entry name" value="RNAse_Pc"/>
    <property type="match status" value="1"/>
</dbReference>
<dbReference type="Proteomes" id="UP000005207">
    <property type="component" value="Linkage group LG23"/>
</dbReference>
<evidence type="ECO:0000256" key="3">
    <source>
        <dbReference type="ARBA" id="ARBA00022759"/>
    </source>
</evidence>
<feature type="domain" description="Ribonuclease A-domain" evidence="6">
    <location>
        <begin position="17"/>
        <end position="123"/>
    </location>
</feature>
<dbReference type="Ensembl" id="ENSONIT00000077263.1">
    <property type="protein sequence ID" value="ENSONIP00000030396.1"/>
    <property type="gene ID" value="ENSONIG00000036956.1"/>
</dbReference>
<dbReference type="GeneTree" id="ENSGT00990000204460"/>
<dbReference type="AlphaFoldDB" id="A0A669B4U5"/>
<reference evidence="8" key="1">
    <citation type="submission" date="2012-01" db="EMBL/GenBank/DDBJ databases">
        <title>The Genome Sequence of Oreochromis niloticus (Nile Tilapia).</title>
        <authorList>
            <consortium name="Broad Institute Genome Assembly Team"/>
            <consortium name="Broad Institute Sequencing Platform"/>
            <person name="Di Palma F."/>
            <person name="Johnson J."/>
            <person name="Lander E.S."/>
            <person name="Lindblad-Toh K."/>
        </authorList>
    </citation>
    <scope>NUCLEOTIDE SEQUENCE [LARGE SCALE GENOMIC DNA]</scope>
</reference>
<keyword evidence="2 5" id="KW-0540">Nuclease</keyword>
<dbReference type="InterPro" id="IPR023412">
    <property type="entry name" value="RNaseA_domain"/>
</dbReference>
<evidence type="ECO:0000313" key="8">
    <source>
        <dbReference type="Proteomes" id="UP000005207"/>
    </source>
</evidence>
<reference evidence="7" key="2">
    <citation type="submission" date="2025-08" db="UniProtKB">
        <authorList>
            <consortium name="Ensembl"/>
        </authorList>
    </citation>
    <scope>IDENTIFICATION</scope>
</reference>
<evidence type="ECO:0000313" key="7">
    <source>
        <dbReference type="Ensembl" id="ENSONIP00000030396.1"/>
    </source>
</evidence>
<evidence type="ECO:0000259" key="6">
    <source>
        <dbReference type="SMART" id="SM00092"/>
    </source>
</evidence>
<dbReference type="InterPro" id="IPR023411">
    <property type="entry name" value="RNaseA_AS"/>
</dbReference>
<organism evidence="7 8">
    <name type="scientific">Oreochromis niloticus</name>
    <name type="common">Nile tilapia</name>
    <name type="synonym">Tilapia nilotica</name>
    <dbReference type="NCBI Taxonomy" id="8128"/>
    <lineage>
        <taxon>Eukaryota</taxon>
        <taxon>Metazoa</taxon>
        <taxon>Chordata</taxon>
        <taxon>Craniata</taxon>
        <taxon>Vertebrata</taxon>
        <taxon>Euteleostomi</taxon>
        <taxon>Actinopterygii</taxon>
        <taxon>Neopterygii</taxon>
        <taxon>Teleostei</taxon>
        <taxon>Neoteleostei</taxon>
        <taxon>Acanthomorphata</taxon>
        <taxon>Ovalentaria</taxon>
        <taxon>Cichlomorphae</taxon>
        <taxon>Cichliformes</taxon>
        <taxon>Cichlidae</taxon>
        <taxon>African cichlids</taxon>
        <taxon>Pseudocrenilabrinae</taxon>
        <taxon>Oreochromini</taxon>
        <taxon>Oreochromis</taxon>
    </lineage>
</organism>
<protein>
    <recommendedName>
        <fullName evidence="6">Ribonuclease A-domain domain-containing protein</fullName>
    </recommendedName>
</protein>
<dbReference type="Pfam" id="PF00074">
    <property type="entry name" value="RnaseA"/>
    <property type="match status" value="1"/>
</dbReference>
<keyword evidence="5" id="KW-0732">Signal</keyword>
<dbReference type="InterPro" id="IPR001427">
    <property type="entry name" value="RNaseA"/>
</dbReference>
<evidence type="ECO:0000256" key="4">
    <source>
        <dbReference type="ARBA" id="ARBA00022801"/>
    </source>
</evidence>
<dbReference type="GO" id="GO:0003676">
    <property type="term" value="F:nucleic acid binding"/>
    <property type="evidence" value="ECO:0007669"/>
    <property type="project" value="InterPro"/>
</dbReference>
<dbReference type="PROSITE" id="PS00127">
    <property type="entry name" value="RNASE_PANCREATIC"/>
    <property type="match status" value="1"/>
</dbReference>
<dbReference type="Gene3D" id="3.10.130.10">
    <property type="entry name" value="Ribonuclease A-like domain"/>
    <property type="match status" value="1"/>
</dbReference>
<dbReference type="InParanoid" id="A0A669B4U5"/>
<dbReference type="OMA" id="QRVQNIC"/>
<evidence type="ECO:0000256" key="1">
    <source>
        <dbReference type="ARBA" id="ARBA00005600"/>
    </source>
</evidence>
<keyword evidence="4 5" id="KW-0378">Hydrolase</keyword>
<evidence type="ECO:0000256" key="2">
    <source>
        <dbReference type="ARBA" id="ARBA00022722"/>
    </source>
</evidence>
<feature type="signal peptide" evidence="5">
    <location>
        <begin position="1"/>
        <end position="21"/>
    </location>
</feature>
<keyword evidence="3 5" id="KW-0255">Endonuclease</keyword>
<dbReference type="GO" id="GO:0050830">
    <property type="term" value="P:defense response to Gram-positive bacterium"/>
    <property type="evidence" value="ECO:0007669"/>
    <property type="project" value="TreeGrafter"/>
</dbReference>
<accession>A0A669B4U5</accession>
<dbReference type="SUPFAM" id="SSF54076">
    <property type="entry name" value="RNase A-like"/>
    <property type="match status" value="1"/>
</dbReference>